<dbReference type="AlphaFoldDB" id="A0A844I172"/>
<sequence length="618" mass="69942">MSIITGAELLTDRERLLKALPGGEVLQGIMTTDRAEGALYVLSRYEDPQWWLPKSKDTGNHRDSHRKLDFTRISGEQLCAEAKLVIARSIWAENSLANATIRTRFENLVHWLNWLHGQGIRSHTQVTPLVALRYVQYVRGLTLPNKPGTPLSGTTKFYRLFAIELCWKGLRATASGFDHPWPDGSATALAGMKQDRKSKTEIIPDDVLKQLFQHAESLLRQADDLLAHRDAVAAYQPRSKLPNTQSTEKTRFLKTRGWDRGVAALKQTLTNLRDGCFVIILATTGIRAHELGQIHRGDWFSQVRDGERFYFLVSRSDKTHAGKTSWLCPKIAIEAVNVLERLSAPFQHGLEAALEAAKEAEDLQEITRLRAISGAVGLTKSPPNHNNRLTRLSGASLDTTLKNFTKALGLDWKLSSHQFRRTFANYVVHHKLGDLRYLRDHFKHWSLDMTILYVMNEAQDLELYDEIYAAFDHKRQAIVGHWLEPDTLLSGGMAGHILQMRSRTEEVRTYKDRRAMVEAISELVYLRSTGIAWCTNDTGVDCAGGQCEGCEHGCIDDTHKPFWEGLYLQQIELRQIDDLTDSGLKTVKRTMERCIKVLTDLGVDINRLKEQLADAKAI</sequence>
<dbReference type="EMBL" id="VENC01000011">
    <property type="protein sequence ID" value="MTI99355.1"/>
    <property type="molecule type" value="Genomic_DNA"/>
</dbReference>
<dbReference type="GO" id="GO:0003677">
    <property type="term" value="F:DNA binding"/>
    <property type="evidence" value="ECO:0007669"/>
    <property type="project" value="InterPro"/>
</dbReference>
<dbReference type="GO" id="GO:0015074">
    <property type="term" value="P:DNA integration"/>
    <property type="evidence" value="ECO:0007669"/>
    <property type="project" value="InterPro"/>
</dbReference>
<dbReference type="InterPro" id="IPR011010">
    <property type="entry name" value="DNA_brk_join_enz"/>
</dbReference>
<dbReference type="PROSITE" id="PS51898">
    <property type="entry name" value="TYR_RECOMBINASE"/>
    <property type="match status" value="1"/>
</dbReference>
<reference evidence="3 4" key="1">
    <citation type="submission" date="2019-06" db="EMBL/GenBank/DDBJ databases">
        <title>Enrichment of Autotrophic Halophilic Microorganisms from Red Sea Brine Pool Using Microbial Electrosynthesis System.</title>
        <authorList>
            <person name="Alqahtani M.F."/>
            <person name="Bajracharya S."/>
            <person name="Katuri K.P."/>
            <person name="Ali M."/>
            <person name="Saikaly P.E."/>
        </authorList>
    </citation>
    <scope>NUCLEOTIDE SEQUENCE [LARGE SCALE GENOMIC DNA]</scope>
    <source>
        <strain evidence="3">MES15</strain>
    </source>
</reference>
<comment type="caution">
    <text evidence="3">The sequence shown here is derived from an EMBL/GenBank/DDBJ whole genome shotgun (WGS) entry which is preliminary data.</text>
</comment>
<evidence type="ECO:0000313" key="4">
    <source>
        <dbReference type="Proteomes" id="UP000431462"/>
    </source>
</evidence>
<gene>
    <name evidence="3" type="ORF">FH752_12110</name>
</gene>
<dbReference type="InterPro" id="IPR013762">
    <property type="entry name" value="Integrase-like_cat_sf"/>
</dbReference>
<proteinExistence type="predicted"/>
<accession>A0A844I172</accession>
<evidence type="ECO:0000259" key="2">
    <source>
        <dbReference type="PROSITE" id="PS51898"/>
    </source>
</evidence>
<keyword evidence="1" id="KW-0233">DNA recombination</keyword>
<dbReference type="GO" id="GO:0006310">
    <property type="term" value="P:DNA recombination"/>
    <property type="evidence" value="ECO:0007669"/>
    <property type="project" value="UniProtKB-KW"/>
</dbReference>
<dbReference type="InterPro" id="IPR002104">
    <property type="entry name" value="Integrase_catalytic"/>
</dbReference>
<evidence type="ECO:0000313" key="3">
    <source>
        <dbReference type="EMBL" id="MTI99355.1"/>
    </source>
</evidence>
<feature type="domain" description="Tyr recombinase" evidence="2">
    <location>
        <begin position="240"/>
        <end position="479"/>
    </location>
</feature>
<evidence type="ECO:0000256" key="1">
    <source>
        <dbReference type="ARBA" id="ARBA00023172"/>
    </source>
</evidence>
<organism evidence="3 4">
    <name type="scientific">Marinobacter adhaerens</name>
    <dbReference type="NCBI Taxonomy" id="1033846"/>
    <lineage>
        <taxon>Bacteria</taxon>
        <taxon>Pseudomonadati</taxon>
        <taxon>Pseudomonadota</taxon>
        <taxon>Gammaproteobacteria</taxon>
        <taxon>Pseudomonadales</taxon>
        <taxon>Marinobacteraceae</taxon>
        <taxon>Marinobacter</taxon>
    </lineage>
</organism>
<protein>
    <recommendedName>
        <fullName evidence="2">Tyr recombinase domain-containing protein</fullName>
    </recommendedName>
</protein>
<name>A0A844I172_9GAMM</name>
<dbReference type="Proteomes" id="UP000431462">
    <property type="component" value="Unassembled WGS sequence"/>
</dbReference>
<dbReference type="SUPFAM" id="SSF56349">
    <property type="entry name" value="DNA breaking-rejoining enzymes"/>
    <property type="match status" value="1"/>
</dbReference>
<dbReference type="Gene3D" id="1.10.443.10">
    <property type="entry name" value="Intergrase catalytic core"/>
    <property type="match status" value="1"/>
</dbReference>